<feature type="transmembrane region" description="Helical" evidence="6">
    <location>
        <begin position="616"/>
        <end position="635"/>
    </location>
</feature>
<dbReference type="Pfam" id="PF00361">
    <property type="entry name" value="Proton_antipo_M"/>
    <property type="match status" value="1"/>
</dbReference>
<feature type="domain" description="NADH:quinone oxidoreductase/Mrp antiporter transmembrane" evidence="7">
    <location>
        <begin position="182"/>
        <end position="462"/>
    </location>
</feature>
<keyword evidence="2 5" id="KW-0812">Transmembrane</keyword>
<dbReference type="InterPro" id="IPR001750">
    <property type="entry name" value="ND/Mrp_TM"/>
</dbReference>
<feature type="transmembrane region" description="Helical" evidence="6">
    <location>
        <begin position="375"/>
        <end position="397"/>
    </location>
</feature>
<dbReference type="PRINTS" id="PR01434">
    <property type="entry name" value="NADHDHGNASE5"/>
</dbReference>
<accession>M5PS97</accession>
<feature type="transmembrane region" description="Helical" evidence="6">
    <location>
        <begin position="452"/>
        <end position="472"/>
    </location>
</feature>
<dbReference type="EMBL" id="AOSV01000020">
    <property type="protein sequence ID" value="EMG37257.1"/>
    <property type="molecule type" value="Genomic_DNA"/>
</dbReference>
<dbReference type="PANTHER" id="PTHR43373">
    <property type="entry name" value="NA(+)/H(+) ANTIPORTER SUBUNIT"/>
    <property type="match status" value="1"/>
</dbReference>
<dbReference type="Proteomes" id="UP000011922">
    <property type="component" value="Unassembled WGS sequence"/>
</dbReference>
<feature type="transmembrane region" description="Helical" evidence="6">
    <location>
        <begin position="219"/>
        <end position="238"/>
    </location>
</feature>
<comment type="subcellular location">
    <subcellularLocation>
        <location evidence="1">Endomembrane system</location>
        <topology evidence="1">Multi-pass membrane protein</topology>
    </subcellularLocation>
    <subcellularLocation>
        <location evidence="5">Membrane</location>
        <topology evidence="5">Multi-pass membrane protein</topology>
    </subcellularLocation>
</comment>
<dbReference type="PANTHER" id="PTHR43373:SF1">
    <property type="entry name" value="NA(+)_H(+) ANTIPORTER SUBUNIT A"/>
    <property type="match status" value="1"/>
</dbReference>
<evidence type="ECO:0000259" key="7">
    <source>
        <dbReference type="Pfam" id="PF00361"/>
    </source>
</evidence>
<evidence type="ECO:0000313" key="10">
    <source>
        <dbReference type="Proteomes" id="UP000011922"/>
    </source>
</evidence>
<protein>
    <submittedName>
        <fullName evidence="9">Ech hydrogenase subunit A</fullName>
    </submittedName>
</protein>
<evidence type="ECO:0000256" key="2">
    <source>
        <dbReference type="ARBA" id="ARBA00022692"/>
    </source>
</evidence>
<organism evidence="9 10">
    <name type="scientific">Desulfocurvibacter africanus PCS</name>
    <dbReference type="NCBI Taxonomy" id="1262666"/>
    <lineage>
        <taxon>Bacteria</taxon>
        <taxon>Pseudomonadati</taxon>
        <taxon>Thermodesulfobacteriota</taxon>
        <taxon>Desulfovibrionia</taxon>
        <taxon>Desulfovibrionales</taxon>
        <taxon>Desulfovibrionaceae</taxon>
        <taxon>Desulfocurvibacter</taxon>
    </lineage>
</organism>
<feature type="transmembrane region" description="Helical" evidence="6">
    <location>
        <begin position="6"/>
        <end position="25"/>
    </location>
</feature>
<feature type="transmembrane region" description="Helical" evidence="6">
    <location>
        <begin position="418"/>
        <end position="440"/>
    </location>
</feature>
<dbReference type="InterPro" id="IPR050616">
    <property type="entry name" value="CPA3_Na-H_Antiporter_A"/>
</dbReference>
<evidence type="ECO:0000256" key="6">
    <source>
        <dbReference type="SAM" id="Phobius"/>
    </source>
</evidence>
<feature type="transmembrane region" description="Helical" evidence="6">
    <location>
        <begin position="97"/>
        <end position="118"/>
    </location>
</feature>
<dbReference type="GO" id="GO:0016020">
    <property type="term" value="C:membrane"/>
    <property type="evidence" value="ECO:0007669"/>
    <property type="project" value="UniProtKB-SubCell"/>
</dbReference>
<feature type="domain" description="NADH-Ubiquinone oxidoreductase (complex I) chain 5 N-terminal" evidence="8">
    <location>
        <begin position="120"/>
        <end position="154"/>
    </location>
</feature>
<evidence type="ECO:0000256" key="4">
    <source>
        <dbReference type="ARBA" id="ARBA00023136"/>
    </source>
</evidence>
<evidence type="ECO:0000256" key="1">
    <source>
        <dbReference type="ARBA" id="ARBA00004127"/>
    </source>
</evidence>
<feature type="transmembrane region" description="Helical" evidence="6">
    <location>
        <begin position="65"/>
        <end position="85"/>
    </location>
</feature>
<comment type="caution">
    <text evidence="9">The sequence shown here is derived from an EMBL/GenBank/DDBJ whole genome shotgun (WGS) entry which is preliminary data.</text>
</comment>
<dbReference type="Pfam" id="PF00662">
    <property type="entry name" value="Proton_antipo_N"/>
    <property type="match status" value="1"/>
</dbReference>
<sequence length="636" mass="67346">MLPALLFICIVVPILAAGACFVVRAQAVRSATVLATGALLTAGSVLLAAQGAFSFDPGTLGGLDWGTLISVLDFLLLAVILFYGFRLKSRLVQILALLQIAPLAWFELSVLDHGAAVLPLHGDGLSLLMVLVISIVGSLICIFAIPYMKKHEEHLHLAKSRQPRFFFFLVLFLGAMNGLVLANNLLWLYFFFEVTTLCSFMLIGHDGTEEAVRNATRALWMNSLGGVAFVFGMILLYSRTGTLDLQALLMAGPLAGAVLLPVALICLAGFTKAAQVPFQSWLLGAMVAPTPVSALLHSSTMVKAGVYLVLRLSPLYAGSFLGTSIALFGGFSFLATAALALGQSNGKKILAYSTIGNLGLIIACAGLGTPAAMSAAILLILFHAVSKGLLFLCVGTIEQGIGSRDIEDMRGLYKVMPRTAVITVLGVATMLLPPFGVLLSKWLAIEAAAHNAPLVVMLALASALSVVYWGRWAGMLMSAPFSSEVKPEPLSALTLRPLQILVSGAIVLALFIPWIYESFALPMLGESVFSVHYGVLTTGAGAFAIYPLFFAVLLGALFAWWAARKSRFIPAASLYMGGANATGSLEEPAFVGPMNKPVKVASGNYYLESVFGEGKLTRWVNIAALALLLLVMGGAL</sequence>
<feature type="transmembrane region" description="Helical" evidence="6">
    <location>
        <begin position="536"/>
        <end position="563"/>
    </location>
</feature>
<keyword evidence="3 6" id="KW-1133">Transmembrane helix</keyword>
<evidence type="ECO:0000313" key="9">
    <source>
        <dbReference type="EMBL" id="EMG37257.1"/>
    </source>
</evidence>
<feature type="transmembrane region" description="Helical" evidence="6">
    <location>
        <begin position="349"/>
        <end position="369"/>
    </location>
</feature>
<reference evidence="9 10" key="1">
    <citation type="journal article" date="2013" name="Genome Announc.">
        <title>Draft Genome Sequence for Desulfovibrio africanus Strain PCS.</title>
        <authorList>
            <person name="Brown S.D."/>
            <person name="Utturkar S.M."/>
            <person name="Arkin A.P."/>
            <person name="Deutschbauer A.M."/>
            <person name="Elias D.A."/>
            <person name="Hazen T.C."/>
            <person name="Chakraborty R."/>
        </authorList>
    </citation>
    <scope>NUCLEOTIDE SEQUENCE [LARGE SCALE GENOMIC DNA]</scope>
    <source>
        <strain evidence="9 10">PCS</strain>
    </source>
</reference>
<proteinExistence type="predicted"/>
<dbReference type="InterPro" id="IPR001516">
    <property type="entry name" value="Proton_antipo_N"/>
</dbReference>
<keyword evidence="4 6" id="KW-0472">Membrane</keyword>
<feature type="transmembrane region" description="Helical" evidence="6">
    <location>
        <begin position="165"/>
        <end position="182"/>
    </location>
</feature>
<dbReference type="PATRIC" id="fig|1262666.3.peg.2126"/>
<feature type="transmembrane region" description="Helical" evidence="6">
    <location>
        <begin position="282"/>
        <end position="310"/>
    </location>
</feature>
<name>M5PS97_DESAF</name>
<dbReference type="AlphaFoldDB" id="M5PS97"/>
<gene>
    <name evidence="9" type="ORF">PCS_02095</name>
</gene>
<dbReference type="OrthoDB" id="9805769at2"/>
<dbReference type="GO" id="GO:0012505">
    <property type="term" value="C:endomembrane system"/>
    <property type="evidence" value="ECO:0007669"/>
    <property type="project" value="UniProtKB-SubCell"/>
</dbReference>
<feature type="transmembrane region" description="Helical" evidence="6">
    <location>
        <begin position="32"/>
        <end position="53"/>
    </location>
</feature>
<evidence type="ECO:0000256" key="3">
    <source>
        <dbReference type="ARBA" id="ARBA00022989"/>
    </source>
</evidence>
<dbReference type="RefSeq" id="WP_005986914.1">
    <property type="nucleotide sequence ID" value="NZ_AOSV01000020.1"/>
</dbReference>
<evidence type="ECO:0000256" key="5">
    <source>
        <dbReference type="RuleBase" id="RU000320"/>
    </source>
</evidence>
<evidence type="ECO:0000259" key="8">
    <source>
        <dbReference type="Pfam" id="PF00662"/>
    </source>
</evidence>
<feature type="transmembrane region" description="Helical" evidence="6">
    <location>
        <begin position="493"/>
        <end position="516"/>
    </location>
</feature>
<feature type="transmembrane region" description="Helical" evidence="6">
    <location>
        <begin position="250"/>
        <end position="270"/>
    </location>
</feature>
<feature type="transmembrane region" description="Helical" evidence="6">
    <location>
        <begin position="188"/>
        <end position="207"/>
    </location>
</feature>
<feature type="transmembrane region" description="Helical" evidence="6">
    <location>
        <begin position="124"/>
        <end position="145"/>
    </location>
</feature>
<feature type="transmembrane region" description="Helical" evidence="6">
    <location>
        <begin position="316"/>
        <end position="342"/>
    </location>
</feature>